<dbReference type="GO" id="GO:0009055">
    <property type="term" value="F:electron transfer activity"/>
    <property type="evidence" value="ECO:0007669"/>
    <property type="project" value="InterPro"/>
</dbReference>
<evidence type="ECO:0000313" key="8">
    <source>
        <dbReference type="EMBL" id="SHN61635.1"/>
    </source>
</evidence>
<protein>
    <recommendedName>
        <fullName evidence="7">Class III cytochrome C domain-containing protein</fullName>
    </recommendedName>
</protein>
<feature type="domain" description="Class III cytochrome C" evidence="7">
    <location>
        <begin position="129"/>
        <end position="217"/>
    </location>
</feature>
<dbReference type="Proteomes" id="UP000186469">
    <property type="component" value="Unassembled WGS sequence"/>
</dbReference>
<sequence length="218" mass="24585">MEGKNNSCTPSNNKKEPCCTASKCCGQAPIIVGFVVALVFGWFIFPGLLFSQKEQPVEFTHKTHVEGQGLECSSCHAFREDGSFAGKPTQANCESCHSSLMGESEAERNYFQNFVEKGKEVPWIFHQTQPDNVFFSHAAHKLENCVRCHRQMDEKELCSTCHPIGKDLPYKQNKLTGYSAQTMKMWQCEECHARPAHLRDSKIKNSARANNACFTCHK</sequence>
<dbReference type="InterPro" id="IPR020942">
    <property type="entry name" value="Cyt_c_III_dom"/>
</dbReference>
<keyword evidence="3" id="KW-0479">Metal-binding</keyword>
<proteinExistence type="predicted"/>
<keyword evidence="6" id="KW-0472">Membrane</keyword>
<dbReference type="GO" id="GO:0020037">
    <property type="term" value="F:heme binding"/>
    <property type="evidence" value="ECO:0007669"/>
    <property type="project" value="InterPro"/>
</dbReference>
<keyword evidence="4" id="KW-0249">Electron transport</keyword>
<name>A0A1M7SSY5_9BACT</name>
<organism evidence="8 9">
    <name type="scientific">Desulfovibrio litoralis DSM 11393</name>
    <dbReference type="NCBI Taxonomy" id="1121455"/>
    <lineage>
        <taxon>Bacteria</taxon>
        <taxon>Pseudomonadati</taxon>
        <taxon>Thermodesulfobacteriota</taxon>
        <taxon>Desulfovibrionia</taxon>
        <taxon>Desulfovibrionales</taxon>
        <taxon>Desulfovibrionaceae</taxon>
        <taxon>Desulfovibrio</taxon>
    </lineage>
</organism>
<keyword evidence="1" id="KW-0813">Transport</keyword>
<dbReference type="InterPro" id="IPR036280">
    <property type="entry name" value="Multihaem_cyt_sf"/>
</dbReference>
<reference evidence="8 9" key="1">
    <citation type="submission" date="2016-12" db="EMBL/GenBank/DDBJ databases">
        <authorList>
            <person name="Song W.-J."/>
            <person name="Kurnit D.M."/>
        </authorList>
    </citation>
    <scope>NUCLEOTIDE SEQUENCE [LARGE SCALE GENOMIC DNA]</scope>
    <source>
        <strain evidence="8 9">DSM 11393</strain>
    </source>
</reference>
<dbReference type="STRING" id="1121455.SAMN02745728_01244"/>
<evidence type="ECO:0000256" key="5">
    <source>
        <dbReference type="ARBA" id="ARBA00023004"/>
    </source>
</evidence>
<dbReference type="SUPFAM" id="SSF48695">
    <property type="entry name" value="Multiheme cytochromes"/>
    <property type="match status" value="1"/>
</dbReference>
<dbReference type="Pfam" id="PF02085">
    <property type="entry name" value="Cytochrom_CIII"/>
    <property type="match status" value="2"/>
</dbReference>
<dbReference type="AlphaFoldDB" id="A0A1M7SSY5"/>
<keyword evidence="6" id="KW-1133">Transmembrane helix</keyword>
<dbReference type="RefSeq" id="WP_072696920.1">
    <property type="nucleotide sequence ID" value="NZ_FRDI01000004.1"/>
</dbReference>
<evidence type="ECO:0000256" key="3">
    <source>
        <dbReference type="ARBA" id="ARBA00022723"/>
    </source>
</evidence>
<keyword evidence="6" id="KW-0812">Transmembrane</keyword>
<keyword evidence="2" id="KW-0349">Heme</keyword>
<dbReference type="EMBL" id="FRDI01000004">
    <property type="protein sequence ID" value="SHN61635.1"/>
    <property type="molecule type" value="Genomic_DNA"/>
</dbReference>
<dbReference type="OrthoDB" id="9814800at2"/>
<accession>A0A1M7SSY5</accession>
<dbReference type="PANTHER" id="PTHR39425">
    <property type="entry name" value="LIPOPROTEIN CYTOCHROME C"/>
    <property type="match status" value="1"/>
</dbReference>
<dbReference type="GO" id="GO:0046872">
    <property type="term" value="F:metal ion binding"/>
    <property type="evidence" value="ECO:0007669"/>
    <property type="project" value="UniProtKB-KW"/>
</dbReference>
<keyword evidence="9" id="KW-1185">Reference proteome</keyword>
<dbReference type="CDD" id="cd08168">
    <property type="entry name" value="Cytochrom_C3"/>
    <property type="match status" value="1"/>
</dbReference>
<dbReference type="InterPro" id="IPR053547">
    <property type="entry name" value="Multiheme_cyt_c_menaq_reduct"/>
</dbReference>
<evidence type="ECO:0000256" key="6">
    <source>
        <dbReference type="SAM" id="Phobius"/>
    </source>
</evidence>
<feature type="domain" description="Class III cytochrome C" evidence="7">
    <location>
        <begin position="52"/>
        <end position="111"/>
    </location>
</feature>
<gene>
    <name evidence="8" type="ORF">SAMN02745728_01244</name>
</gene>
<evidence type="ECO:0000256" key="1">
    <source>
        <dbReference type="ARBA" id="ARBA00022448"/>
    </source>
</evidence>
<evidence type="ECO:0000313" key="9">
    <source>
        <dbReference type="Proteomes" id="UP000186469"/>
    </source>
</evidence>
<feature type="transmembrane region" description="Helical" evidence="6">
    <location>
        <begin position="30"/>
        <end position="50"/>
    </location>
</feature>
<evidence type="ECO:0000256" key="4">
    <source>
        <dbReference type="ARBA" id="ARBA00022982"/>
    </source>
</evidence>
<dbReference type="Gene3D" id="3.90.10.10">
    <property type="entry name" value="Cytochrome C3"/>
    <property type="match status" value="2"/>
</dbReference>
<evidence type="ECO:0000259" key="7">
    <source>
        <dbReference type="Pfam" id="PF02085"/>
    </source>
</evidence>
<keyword evidence="5" id="KW-0408">Iron</keyword>
<dbReference type="NCBIfam" id="NF041781">
    <property type="entry name" value="mnquin_red_QrcA"/>
    <property type="match status" value="1"/>
</dbReference>
<evidence type="ECO:0000256" key="2">
    <source>
        <dbReference type="ARBA" id="ARBA00022617"/>
    </source>
</evidence>
<dbReference type="PANTHER" id="PTHR39425:SF1">
    <property type="entry name" value="CYTOCHROME C7-LIKE DOMAIN-CONTAINING PROTEIN"/>
    <property type="match status" value="1"/>
</dbReference>